<evidence type="ECO:0000256" key="1">
    <source>
        <dbReference type="SAM" id="MobiDB-lite"/>
    </source>
</evidence>
<dbReference type="AlphaFoldDB" id="A0A8S0WRJ6"/>
<evidence type="ECO:0000313" key="3">
    <source>
        <dbReference type="Proteomes" id="UP000467700"/>
    </source>
</evidence>
<feature type="compositionally biased region" description="Low complexity" evidence="1">
    <location>
        <begin position="607"/>
        <end position="616"/>
    </location>
</feature>
<reference evidence="2 3" key="1">
    <citation type="submission" date="2020-01" db="EMBL/GenBank/DDBJ databases">
        <authorList>
            <person name="Gupta K D."/>
        </authorList>
    </citation>
    <scope>NUCLEOTIDE SEQUENCE [LARGE SCALE GENOMIC DNA]</scope>
</reference>
<keyword evidence="3" id="KW-1185">Reference proteome</keyword>
<sequence>MFRQSASSGLLMLSPESRKSSPSHPNDDYSWIPPPLFSPRVVEQPADVASPPPEQPGDGPWPVWPPRPDPDTISKNRSGPSRNLDAGRVDLDHADRDRLNERPPHKKQKIVSSGTELDDERRSSTSTPLGKVPSGKVPTTQREATSQLAHVLNSVFAETAPSPKWNATPDPGVDSTFPGHPRSFHSRDRGDRVPSRHLRPSLPTSQSSVSASGSGASSHQWSVARYAAPEPEPVVTAPFPQVVPIRESENPFYSGVPHPIEENTFTLDYIPEGPSTSAIEEGPFVTPFRYIQRDLLRERQPDVDPHFPIIPESILATASSSASVHESDGGDYVPHRRLALGPRSPLSSLTTPRASRHLRPGPEEEPPYEADIDELEIWAQADVATASFVKLKEGEVETLERAARMNLRFLQRVVDAVMGNPVPQGKPIQRTVAVPSISRFERSDRLIDEIFGPSEKTRGYTRPRPPAPQKIPKTNASLTPIEVPTPNAEERDNPFDDNSHAGPSSSSALPAHDDLEYLFSAPDDAGEDQVDQARDMLTSDDELLLPASPAKNQQHSVFFPSSIPLTTFSRPLIYTPSPPHHRPLDAEPLPPIYTEGPEPPPEPLSPELPLVYSPSPSCSPPPNHIQDTDVQETENVRQSPEVEYELIGPMALQLQNARTLSPAIESTSPPATHSRERTPDSSALQIPEEVGFLPEDLSSDVVDPQRDSVYVVENSVGPPPTSFLPVDVDIDEVLPKAVSELTPPESPADGAATEVTSEGLFTPPPEEHIDGLSTTVKEGSGSREQSVVPTASPDHLTAPTAAEEPSVELVVEPNIEEGEDTSSPIPNILDDVLTPGNSDLHVQSLDHQPVEIEPQDPSLPLETTAAETDSPRRTPPSRTCPCRCPPSFRSCYRNSGPAQSRSRSSPINVLFHP</sequence>
<feature type="compositionally biased region" description="Pro residues" evidence="1">
    <location>
        <begin position="597"/>
        <end position="606"/>
    </location>
</feature>
<evidence type="ECO:0000313" key="2">
    <source>
        <dbReference type="EMBL" id="CAA7268997.1"/>
    </source>
</evidence>
<feature type="region of interest" description="Disordered" evidence="1">
    <location>
        <begin position="448"/>
        <end position="510"/>
    </location>
</feature>
<feature type="region of interest" description="Disordered" evidence="1">
    <location>
        <begin position="337"/>
        <end position="367"/>
    </location>
</feature>
<organism evidence="2 3">
    <name type="scientific">Cyclocybe aegerita</name>
    <name type="common">Black poplar mushroom</name>
    <name type="synonym">Agrocybe aegerita</name>
    <dbReference type="NCBI Taxonomy" id="1973307"/>
    <lineage>
        <taxon>Eukaryota</taxon>
        <taxon>Fungi</taxon>
        <taxon>Dikarya</taxon>
        <taxon>Basidiomycota</taxon>
        <taxon>Agaricomycotina</taxon>
        <taxon>Agaricomycetes</taxon>
        <taxon>Agaricomycetidae</taxon>
        <taxon>Agaricales</taxon>
        <taxon>Agaricineae</taxon>
        <taxon>Bolbitiaceae</taxon>
        <taxon>Cyclocybe</taxon>
    </lineage>
</organism>
<protein>
    <submittedName>
        <fullName evidence="2">Uncharacterized protein</fullName>
    </submittedName>
</protein>
<proteinExistence type="predicted"/>
<feature type="compositionally biased region" description="Low complexity" evidence="1">
    <location>
        <begin position="205"/>
        <end position="224"/>
    </location>
</feature>
<feature type="compositionally biased region" description="Basic and acidic residues" evidence="1">
    <location>
        <begin position="488"/>
        <end position="499"/>
    </location>
</feature>
<dbReference type="EMBL" id="CACVBS010000073">
    <property type="protein sequence ID" value="CAA7268997.1"/>
    <property type="molecule type" value="Genomic_DNA"/>
</dbReference>
<feature type="compositionally biased region" description="Polar residues" evidence="1">
    <location>
        <begin position="772"/>
        <end position="789"/>
    </location>
</feature>
<feature type="region of interest" description="Disordered" evidence="1">
    <location>
        <begin position="578"/>
        <end position="639"/>
    </location>
</feature>
<feature type="compositionally biased region" description="Polar residues" evidence="1">
    <location>
        <begin position="896"/>
        <end position="907"/>
    </location>
</feature>
<name>A0A8S0WRJ6_CYCAE</name>
<feature type="compositionally biased region" description="Polar residues" evidence="1">
    <location>
        <begin position="137"/>
        <end position="148"/>
    </location>
</feature>
<dbReference type="Proteomes" id="UP000467700">
    <property type="component" value="Unassembled WGS sequence"/>
</dbReference>
<feature type="compositionally biased region" description="Basic and acidic residues" evidence="1">
    <location>
        <begin position="85"/>
        <end position="103"/>
    </location>
</feature>
<feature type="compositionally biased region" description="Basic and acidic residues" evidence="1">
    <location>
        <begin position="185"/>
        <end position="194"/>
    </location>
</feature>
<feature type="region of interest" description="Disordered" evidence="1">
    <location>
        <begin position="740"/>
        <end position="881"/>
    </location>
</feature>
<feature type="region of interest" description="Disordered" evidence="1">
    <location>
        <begin position="1"/>
        <end position="224"/>
    </location>
</feature>
<gene>
    <name evidence="2" type="ORF">AAE3_LOCUS11239</name>
</gene>
<comment type="caution">
    <text evidence="2">The sequence shown here is derived from an EMBL/GenBank/DDBJ whole genome shotgun (WGS) entry which is preliminary data.</text>
</comment>
<feature type="compositionally biased region" description="Polar residues" evidence="1">
    <location>
        <begin position="661"/>
        <end position="671"/>
    </location>
</feature>
<accession>A0A8S0WRJ6</accession>
<feature type="region of interest" description="Disordered" evidence="1">
    <location>
        <begin position="661"/>
        <end position="686"/>
    </location>
</feature>
<feature type="region of interest" description="Disordered" evidence="1">
    <location>
        <begin position="893"/>
        <end position="913"/>
    </location>
</feature>